<feature type="transmembrane region" description="Helical" evidence="1">
    <location>
        <begin position="92"/>
        <end position="116"/>
    </location>
</feature>
<gene>
    <name evidence="2" type="ORF">PBAT_11520</name>
</gene>
<keyword evidence="1" id="KW-0812">Transmembrane</keyword>
<keyword evidence="1" id="KW-1133">Transmembrane helix</keyword>
<dbReference type="RefSeq" id="WP_068649672.1">
    <property type="nucleotide sequence ID" value="NZ_CP043611.1"/>
</dbReference>
<reference evidence="2 3" key="1">
    <citation type="submission" date="2016-03" db="EMBL/GenBank/DDBJ databases">
        <title>Draft genome sequence of Paenibacillus antarcticus CECT 5836.</title>
        <authorList>
            <person name="Shin S.-K."/>
            <person name="Yi H."/>
        </authorList>
    </citation>
    <scope>NUCLEOTIDE SEQUENCE [LARGE SCALE GENOMIC DNA]</scope>
    <source>
        <strain evidence="2 3">CECT 5836</strain>
    </source>
</reference>
<evidence type="ECO:0000313" key="2">
    <source>
        <dbReference type="EMBL" id="OAB45548.1"/>
    </source>
</evidence>
<dbReference type="AlphaFoldDB" id="A0A162KEY0"/>
<evidence type="ECO:0000256" key="1">
    <source>
        <dbReference type="SAM" id="Phobius"/>
    </source>
</evidence>
<organism evidence="2 3">
    <name type="scientific">Paenibacillus antarcticus</name>
    <dbReference type="NCBI Taxonomy" id="253703"/>
    <lineage>
        <taxon>Bacteria</taxon>
        <taxon>Bacillati</taxon>
        <taxon>Bacillota</taxon>
        <taxon>Bacilli</taxon>
        <taxon>Bacillales</taxon>
        <taxon>Paenibacillaceae</taxon>
        <taxon>Paenibacillus</taxon>
    </lineage>
</organism>
<feature type="transmembrane region" description="Helical" evidence="1">
    <location>
        <begin position="7"/>
        <end position="25"/>
    </location>
</feature>
<protein>
    <submittedName>
        <fullName evidence="2">Uncharacterized protein</fullName>
    </submittedName>
</protein>
<keyword evidence="1" id="KW-0472">Membrane</keyword>
<evidence type="ECO:0000313" key="3">
    <source>
        <dbReference type="Proteomes" id="UP000077355"/>
    </source>
</evidence>
<name>A0A162KEY0_9BACL</name>
<keyword evidence="3" id="KW-1185">Reference proteome</keyword>
<sequence>MKHFLKTQLVAAPYLASIAFFFYFTEQRPGNLVIAGLFFFLFVSIILTAYVSEARWITIVYSLINFIIDTFLLYFIWLFFLREIIDGNSSVGLLIIITYPITIFELIFGGVIGIAISMDLIEKKNEKLNLNSEVNE</sequence>
<proteinExistence type="predicted"/>
<dbReference type="EMBL" id="LVJI01000016">
    <property type="protein sequence ID" value="OAB45548.1"/>
    <property type="molecule type" value="Genomic_DNA"/>
</dbReference>
<feature type="transmembrane region" description="Helical" evidence="1">
    <location>
        <begin position="31"/>
        <end position="51"/>
    </location>
</feature>
<comment type="caution">
    <text evidence="2">The sequence shown here is derived from an EMBL/GenBank/DDBJ whole genome shotgun (WGS) entry which is preliminary data.</text>
</comment>
<feature type="transmembrane region" description="Helical" evidence="1">
    <location>
        <begin position="58"/>
        <end position="80"/>
    </location>
</feature>
<accession>A0A162KEY0</accession>
<dbReference type="Proteomes" id="UP000077355">
    <property type="component" value="Unassembled WGS sequence"/>
</dbReference>